<dbReference type="PANTHER" id="PTHR42902:SF1">
    <property type="entry name" value="MALATE SYNTHASE 1-RELATED"/>
    <property type="match status" value="1"/>
</dbReference>
<dbReference type="KEGG" id="spol:FH971_14520"/>
<keyword evidence="12" id="KW-1185">Reference proteome</keyword>
<accession>A0A4Y5YHI1</accession>
<evidence type="ECO:0000259" key="9">
    <source>
        <dbReference type="Pfam" id="PF20656"/>
    </source>
</evidence>
<keyword evidence="5 11" id="KW-0808">Transferase</keyword>
<evidence type="ECO:0000256" key="2">
    <source>
        <dbReference type="ARBA" id="ARBA00012636"/>
    </source>
</evidence>
<dbReference type="Proteomes" id="UP000319809">
    <property type="component" value="Chromosome"/>
</dbReference>
<dbReference type="GO" id="GO:0004474">
    <property type="term" value="F:malate synthase activity"/>
    <property type="evidence" value="ECO:0007669"/>
    <property type="project" value="UniProtKB-EC"/>
</dbReference>
<dbReference type="InterPro" id="IPR006252">
    <property type="entry name" value="Malate_synthA"/>
</dbReference>
<dbReference type="GO" id="GO:0005737">
    <property type="term" value="C:cytoplasm"/>
    <property type="evidence" value="ECO:0007669"/>
    <property type="project" value="TreeGrafter"/>
</dbReference>
<evidence type="ECO:0000259" key="8">
    <source>
        <dbReference type="Pfam" id="PF01274"/>
    </source>
</evidence>
<dbReference type="AlphaFoldDB" id="A0A4Y5YHI1"/>
<evidence type="ECO:0000256" key="4">
    <source>
        <dbReference type="ARBA" id="ARBA00022532"/>
    </source>
</evidence>
<comment type="catalytic activity">
    <reaction evidence="6">
        <text>glyoxylate + acetyl-CoA + H2O = (S)-malate + CoA + H(+)</text>
        <dbReference type="Rhea" id="RHEA:18181"/>
        <dbReference type="ChEBI" id="CHEBI:15377"/>
        <dbReference type="ChEBI" id="CHEBI:15378"/>
        <dbReference type="ChEBI" id="CHEBI:15589"/>
        <dbReference type="ChEBI" id="CHEBI:36655"/>
        <dbReference type="ChEBI" id="CHEBI:57287"/>
        <dbReference type="ChEBI" id="CHEBI:57288"/>
        <dbReference type="EC" id="2.3.3.9"/>
    </reaction>
</comment>
<dbReference type="FunFam" id="1.20.1220.12:FF:000001">
    <property type="entry name" value="Malate synthase"/>
    <property type="match status" value="1"/>
</dbReference>
<dbReference type="RefSeq" id="WP_140234806.1">
    <property type="nucleotide sequence ID" value="NZ_CP041036.1"/>
</dbReference>
<evidence type="ECO:0000259" key="10">
    <source>
        <dbReference type="Pfam" id="PF20659"/>
    </source>
</evidence>
<dbReference type="Pfam" id="PF20656">
    <property type="entry name" value="MS_N"/>
    <property type="match status" value="1"/>
</dbReference>
<dbReference type="InterPro" id="IPR048356">
    <property type="entry name" value="MS_N"/>
</dbReference>
<feature type="active site" description="Proton acceptor" evidence="7">
    <location>
        <position position="181"/>
    </location>
</feature>
<dbReference type="Pfam" id="PF20659">
    <property type="entry name" value="MS_C"/>
    <property type="match status" value="1"/>
</dbReference>
<sequence>MTAEQLVAQYSKSTANADDSVKTDLTFIGPAINGQDEVFNDGAVAFLDSLCAKFADEVPKLLKQRKQKQARIDNGELPDFLPETRAIRDGNWTIRGIPADLTDRRVEITGPVDRKMIINALNANVKVFMADFEDSLAPSWQKIVEGQINLRDAVRGDIDFTAPETGKHYSLNPDPAVLIARVRGLHLIEKHIEYKGQPIPGGLVDFAMYFYHNYRQLLAKNSGPYFYIPKLESHLEARWWAKVFAFAEERFCLEPGTIKCTCLIETLPAVFEMEEILYELRSNIVALNCGRWDYIFSYIKTLKNYPDRVLPDRQAVTMDTKFLSAYSRLLIKTCHKRGALAMGGMAAFIPAKDEATNELVLQKVRGDKELEARNGHDGTWVAHPGLADTAMKIFNDYIGGGRTNQLHITRDVDAPILASELLEPCEGERTEEGMRLNIRIALQYIEAWIQGNGCVPIYGLMEDAATAEISRTSIWQWIKHGKNLSNGKLVTKELFKQMLKEETANVKKELGTERFEAGQFTKAAALFEQITTSDELVDFLTLPGYELLTAK</sequence>
<feature type="domain" description="Malate synthase C-terminal" evidence="10">
    <location>
        <begin position="428"/>
        <end position="547"/>
    </location>
</feature>
<evidence type="ECO:0000256" key="1">
    <source>
        <dbReference type="ARBA" id="ARBA00006394"/>
    </source>
</evidence>
<dbReference type="GO" id="GO:0006099">
    <property type="term" value="P:tricarboxylic acid cycle"/>
    <property type="evidence" value="ECO:0007669"/>
    <property type="project" value="UniProtKB-KW"/>
</dbReference>
<dbReference type="FunFam" id="3.20.20.360:FF:000001">
    <property type="entry name" value="Malate synthase"/>
    <property type="match status" value="1"/>
</dbReference>
<keyword evidence="11" id="KW-0012">Acyltransferase</keyword>
<dbReference type="SUPFAM" id="SSF51645">
    <property type="entry name" value="Malate synthase G"/>
    <property type="match status" value="1"/>
</dbReference>
<feature type="domain" description="Malate synthase TIM barrel" evidence="8">
    <location>
        <begin position="177"/>
        <end position="423"/>
    </location>
</feature>
<evidence type="ECO:0000256" key="5">
    <source>
        <dbReference type="ARBA" id="ARBA00022679"/>
    </source>
</evidence>
<dbReference type="InterPro" id="IPR044856">
    <property type="entry name" value="Malate_synth_C_sf"/>
</dbReference>
<dbReference type="GO" id="GO:0006097">
    <property type="term" value="P:glyoxylate cycle"/>
    <property type="evidence" value="ECO:0007669"/>
    <property type="project" value="UniProtKB-KW"/>
</dbReference>
<keyword evidence="3" id="KW-0329">Glyoxylate bypass</keyword>
<dbReference type="EC" id="2.3.3.9" evidence="2"/>
<dbReference type="PIRSF" id="PIRSF001363">
    <property type="entry name" value="Malate_synth"/>
    <property type="match status" value="1"/>
</dbReference>
<dbReference type="PANTHER" id="PTHR42902">
    <property type="entry name" value="MALATE SYNTHASE"/>
    <property type="match status" value="1"/>
</dbReference>
<dbReference type="Gene3D" id="1.20.1220.12">
    <property type="entry name" value="Malate synthase, domain III"/>
    <property type="match status" value="1"/>
</dbReference>
<organism evidence="11 12">
    <name type="scientific">Shewanella polaris</name>
    <dbReference type="NCBI Taxonomy" id="2588449"/>
    <lineage>
        <taxon>Bacteria</taxon>
        <taxon>Pseudomonadati</taxon>
        <taxon>Pseudomonadota</taxon>
        <taxon>Gammaproteobacteria</taxon>
        <taxon>Alteromonadales</taxon>
        <taxon>Shewanellaceae</taxon>
        <taxon>Shewanella</taxon>
    </lineage>
</organism>
<dbReference type="InterPro" id="IPR048355">
    <property type="entry name" value="MS_C"/>
</dbReference>
<comment type="similarity">
    <text evidence="1">Belongs to the malate synthase family.</text>
</comment>
<evidence type="ECO:0000256" key="7">
    <source>
        <dbReference type="PIRSR" id="PIRSR001363-1"/>
    </source>
</evidence>
<evidence type="ECO:0000256" key="6">
    <source>
        <dbReference type="ARBA" id="ARBA00047918"/>
    </source>
</evidence>
<evidence type="ECO:0000256" key="3">
    <source>
        <dbReference type="ARBA" id="ARBA00022435"/>
    </source>
</evidence>
<dbReference type="EMBL" id="CP041036">
    <property type="protein sequence ID" value="QDE32068.1"/>
    <property type="molecule type" value="Genomic_DNA"/>
</dbReference>
<feature type="domain" description="Malate synthase N-terminal" evidence="9">
    <location>
        <begin position="25"/>
        <end position="84"/>
    </location>
</feature>
<proteinExistence type="inferred from homology"/>
<feature type="active site" description="Proton donor" evidence="7">
    <location>
        <position position="463"/>
    </location>
</feature>
<keyword evidence="4" id="KW-0816">Tricarboxylic acid cycle</keyword>
<dbReference type="CDD" id="cd00727">
    <property type="entry name" value="malate_synt_A"/>
    <property type="match status" value="1"/>
</dbReference>
<dbReference type="Pfam" id="PF01274">
    <property type="entry name" value="MS_TIM-barrel"/>
    <property type="match status" value="1"/>
</dbReference>
<dbReference type="InterPro" id="IPR011076">
    <property type="entry name" value="Malate_synth_sf"/>
</dbReference>
<evidence type="ECO:0000313" key="11">
    <source>
        <dbReference type="EMBL" id="QDE32068.1"/>
    </source>
</evidence>
<dbReference type="NCBIfam" id="TIGR01344">
    <property type="entry name" value="malate_syn_A"/>
    <property type="match status" value="1"/>
</dbReference>
<gene>
    <name evidence="11" type="ORF">FH971_14520</name>
</gene>
<dbReference type="InterPro" id="IPR046363">
    <property type="entry name" value="MS_N_TIM-barrel_dom"/>
</dbReference>
<protein>
    <recommendedName>
        <fullName evidence="2">malate synthase</fullName>
        <ecNumber evidence="2">2.3.3.9</ecNumber>
    </recommendedName>
</protein>
<reference evidence="11 12" key="1">
    <citation type="submission" date="2019-06" db="EMBL/GenBank/DDBJ databases">
        <title>The genome of Shewanella sp. SM1901.</title>
        <authorList>
            <person name="Cha Q."/>
        </authorList>
    </citation>
    <scope>NUCLEOTIDE SEQUENCE [LARGE SCALE GENOMIC DNA]</scope>
    <source>
        <strain evidence="11 12">SM1901</strain>
    </source>
</reference>
<name>A0A4Y5YHI1_9GAMM</name>
<evidence type="ECO:0000313" key="12">
    <source>
        <dbReference type="Proteomes" id="UP000319809"/>
    </source>
</evidence>
<dbReference type="Gene3D" id="3.20.20.360">
    <property type="entry name" value="Malate synthase, domain 3"/>
    <property type="match status" value="1"/>
</dbReference>
<dbReference type="InterPro" id="IPR001465">
    <property type="entry name" value="Malate_synthase_TIM"/>
</dbReference>